<dbReference type="RefSeq" id="XP_030757813.1">
    <property type="nucleotide sequence ID" value="XM_030901953.1"/>
</dbReference>
<protein>
    <submittedName>
        <fullName evidence="2">Uncharacterized protein LOC115883597</fullName>
    </submittedName>
</protein>
<dbReference type="OrthoDB" id="6720224at2759"/>
<dbReference type="Proteomes" id="UP000504635">
    <property type="component" value="Unplaced"/>
</dbReference>
<dbReference type="KEGG" id="soy:115883597"/>
<reference evidence="2" key="1">
    <citation type="submission" date="2025-08" db="UniProtKB">
        <authorList>
            <consortium name="RefSeq"/>
        </authorList>
    </citation>
    <scope>IDENTIFICATION</scope>
    <source>
        <tissue evidence="2">Gonads</tissue>
    </source>
</reference>
<dbReference type="GeneID" id="115883597"/>
<proteinExistence type="predicted"/>
<organism evidence="1 2">
    <name type="scientific">Sitophilus oryzae</name>
    <name type="common">Rice weevil</name>
    <name type="synonym">Curculio oryzae</name>
    <dbReference type="NCBI Taxonomy" id="7048"/>
    <lineage>
        <taxon>Eukaryota</taxon>
        <taxon>Metazoa</taxon>
        <taxon>Ecdysozoa</taxon>
        <taxon>Arthropoda</taxon>
        <taxon>Hexapoda</taxon>
        <taxon>Insecta</taxon>
        <taxon>Pterygota</taxon>
        <taxon>Neoptera</taxon>
        <taxon>Endopterygota</taxon>
        <taxon>Coleoptera</taxon>
        <taxon>Polyphaga</taxon>
        <taxon>Cucujiformia</taxon>
        <taxon>Curculionidae</taxon>
        <taxon>Dryophthorinae</taxon>
        <taxon>Sitophilus</taxon>
    </lineage>
</organism>
<evidence type="ECO:0000313" key="2">
    <source>
        <dbReference type="RefSeq" id="XP_030757813.1"/>
    </source>
</evidence>
<dbReference type="PANTHER" id="PTHR10773:SF19">
    <property type="match status" value="1"/>
</dbReference>
<accession>A0A6J2Y1Z0</accession>
<gene>
    <name evidence="2" type="primary">LOC115883597</name>
</gene>
<dbReference type="InParanoid" id="A0A6J2Y1Z0"/>
<evidence type="ECO:0000313" key="1">
    <source>
        <dbReference type="Proteomes" id="UP000504635"/>
    </source>
</evidence>
<dbReference type="AlphaFoldDB" id="A0A6J2Y1Z0"/>
<sequence length="416" mass="48679">MKQIGDKNYELVKEHINSYHPQPSHYNLSHAPNRRYLTADLSIHSMYLDYNSKNIDNKVTYETYRKIFNKENIGFSVPTQDECGSCSKFKQHSHDENATTFENGVVESVKSPEDMENSTQLNSKTSDCQICMEYQKHQKRYRVASEKYMGGVDQSINSTTERYAVDMQKVIIIPKMTIKNSYFVSRLVIFHETFANLKKGGENMCILWHEAIMGRNSPDVTSAYYNMIKRLQNKTKHVIFWADNCTSQNKNWVLFTSCVTFVNEPWGPETITFKYFEPGHSFMKADSVHGQIGKKWKKAAEILDFEDLENLIRSSNKKNHVISLRYEDFRKFTNGCQGRKKDSCSVPKLQEIKQVQFKKGSKRLFFKKELEQEEYSEVSFLKPRFKVQLPEAVSCSRGINTEKKEKILKDLFWQYT</sequence>
<name>A0A6J2Y1Z0_SITOR</name>
<keyword evidence="1" id="KW-1185">Reference proteome</keyword>
<dbReference type="PANTHER" id="PTHR10773">
    <property type="entry name" value="DNA-DIRECTED RNA POLYMERASES I, II, AND III SUBUNIT RPABC2"/>
    <property type="match status" value="1"/>
</dbReference>